<dbReference type="InterPro" id="IPR001245">
    <property type="entry name" value="Ser-Thr/Tyr_kinase_cat_dom"/>
</dbReference>
<dbReference type="Pfam" id="PF00954">
    <property type="entry name" value="S_locus_glycop"/>
    <property type="match status" value="1"/>
</dbReference>
<evidence type="ECO:0000256" key="9">
    <source>
        <dbReference type="ARBA" id="ARBA00022840"/>
    </source>
</evidence>
<keyword evidence="7 17" id="KW-0547">Nucleotide-binding</keyword>
<reference evidence="21 22" key="1">
    <citation type="submission" date="2019-12" db="EMBL/GenBank/DDBJ databases">
        <authorList>
            <person name="Alioto T."/>
            <person name="Alioto T."/>
            <person name="Gomez Garrido J."/>
        </authorList>
    </citation>
    <scope>NUCLEOTIDE SEQUENCE [LARGE SCALE GENOMIC DNA]</scope>
</reference>
<evidence type="ECO:0000256" key="11">
    <source>
        <dbReference type="ARBA" id="ARBA00023136"/>
    </source>
</evidence>
<sequence length="793" mass="88965">MSVHKISNTMDPINTAQILKDGETIVSSSGTFELGYFRTGNSTNRYVGMWYKTIAVITVVWVANRKVPLTNTSGVLKVIEPGLLVLLDNANGSIIWSTNTSRRVKSPVVKLLDSGNLVVKDANDADQGNFLWESFNYPTDTILPGMKFGWNLITGLEVYLSSWKSNDDPSSGDFTYHFDPTGYPQHVLRKGSAVQFKTGPWNGLTYSGTPNLKKNPIFKYKVVLNKNEAYYTFDLLNRSIISRFTLSGSGVGQRCMWVNRTKEWVVYITSPTDNCDVYRLCGAYGSCNIANSPVCGCLDRFQPKDPGGWENADWSNGCVRRTPLNCQNGDAFLKYSGIKLPDTRYSWFNENMTLNECEMVCLNNCSCMAYINLDISRGGSGCLLWLEDLINIKELSEGGQDIYIRMASSELVLIGLFLLGLSLMLYLRKRKKSNHILREGGSPGHNCTDNHNYGSHNKDIELPLFDLYTIIKATDNFSINNKLGEGGFGPVYKGLLEEGQEIAVKRLSRTSLQGLDEFKNEVIYIAKLQHRNLVKLLGWCTQGDENMLIYEYMPNRSLDLILFDPVGSALLDWPKRFHIINGIARGLVYLHQDSCLRIIHRDLKASNILLDSDLNPKISDFGMARSFRGNETGANTSRIVGTYGYMSPEYAVEGLFSIKSDVFSFGVLVLEIVSGKRNRGFSHRDHHHNLLGHAWMLYKEGRYMELVDAYLGSVHLSEMLRSIHVGLLCVQQSPEDRPNMSSVVMMLGNEGVLPPARQPGFFTERNLFTVERTTSNNAASSINQVTVTQLEAR</sequence>
<keyword evidence="2 17" id="KW-0723">Serine/threonine-protein kinase</keyword>
<dbReference type="SMART" id="SM00108">
    <property type="entry name" value="B_lectin"/>
    <property type="match status" value="1"/>
</dbReference>
<keyword evidence="4 17" id="KW-0808">Transferase</keyword>
<comment type="caution">
    <text evidence="21">The sequence shown here is derived from an EMBL/GenBank/DDBJ whole genome shotgun (WGS) entry which is preliminary data.</text>
</comment>
<dbReference type="InterPro" id="IPR001480">
    <property type="entry name" value="Bulb-type_lectin_dom"/>
</dbReference>
<evidence type="ECO:0000313" key="22">
    <source>
        <dbReference type="Proteomes" id="UP000594638"/>
    </source>
</evidence>
<keyword evidence="12" id="KW-1015">Disulfide bond</keyword>
<accession>A0A8S0QUV6</accession>
<comment type="catalytic activity">
    <reaction evidence="16 17">
        <text>L-seryl-[protein] + ATP = O-phospho-L-seryl-[protein] + ADP + H(+)</text>
        <dbReference type="Rhea" id="RHEA:17989"/>
        <dbReference type="Rhea" id="RHEA-COMP:9863"/>
        <dbReference type="Rhea" id="RHEA-COMP:11604"/>
        <dbReference type="ChEBI" id="CHEBI:15378"/>
        <dbReference type="ChEBI" id="CHEBI:29999"/>
        <dbReference type="ChEBI" id="CHEBI:30616"/>
        <dbReference type="ChEBI" id="CHEBI:83421"/>
        <dbReference type="ChEBI" id="CHEBI:456216"/>
        <dbReference type="EC" id="2.7.11.1"/>
    </reaction>
</comment>
<evidence type="ECO:0000256" key="3">
    <source>
        <dbReference type="ARBA" id="ARBA00022553"/>
    </source>
</evidence>
<keyword evidence="13" id="KW-0675">Receptor</keyword>
<dbReference type="EMBL" id="CACTIH010001946">
    <property type="protein sequence ID" value="CAA2969613.1"/>
    <property type="molecule type" value="Genomic_DNA"/>
</dbReference>
<keyword evidence="14" id="KW-0325">Glycoprotein</keyword>
<comment type="catalytic activity">
    <reaction evidence="15 17">
        <text>L-threonyl-[protein] + ATP = O-phospho-L-threonyl-[protein] + ADP + H(+)</text>
        <dbReference type="Rhea" id="RHEA:46608"/>
        <dbReference type="Rhea" id="RHEA-COMP:11060"/>
        <dbReference type="Rhea" id="RHEA-COMP:11605"/>
        <dbReference type="ChEBI" id="CHEBI:15378"/>
        <dbReference type="ChEBI" id="CHEBI:30013"/>
        <dbReference type="ChEBI" id="CHEBI:30616"/>
        <dbReference type="ChEBI" id="CHEBI:61977"/>
        <dbReference type="ChEBI" id="CHEBI:456216"/>
        <dbReference type="EC" id="2.7.11.1"/>
    </reaction>
</comment>
<dbReference type="SUPFAM" id="SSF56112">
    <property type="entry name" value="Protein kinase-like (PK-like)"/>
    <property type="match status" value="1"/>
</dbReference>
<evidence type="ECO:0000256" key="16">
    <source>
        <dbReference type="ARBA" id="ARBA00048679"/>
    </source>
</evidence>
<evidence type="ECO:0000256" key="13">
    <source>
        <dbReference type="ARBA" id="ARBA00023170"/>
    </source>
</evidence>
<gene>
    <name evidence="21" type="ORF">OLEA9_A025102</name>
</gene>
<dbReference type="FunFam" id="3.50.4.10:FF:000002">
    <property type="entry name" value="G-type lectin S-receptor-like serine/threonine-protein kinase"/>
    <property type="match status" value="1"/>
</dbReference>
<dbReference type="SMART" id="SM00473">
    <property type="entry name" value="PAN_AP"/>
    <property type="match status" value="1"/>
</dbReference>
<dbReference type="Pfam" id="PF07714">
    <property type="entry name" value="PK_Tyr_Ser-Thr"/>
    <property type="match status" value="1"/>
</dbReference>
<evidence type="ECO:0000256" key="7">
    <source>
        <dbReference type="ARBA" id="ARBA00022741"/>
    </source>
</evidence>
<proteinExistence type="inferred from homology"/>
<dbReference type="GO" id="GO:0005524">
    <property type="term" value="F:ATP binding"/>
    <property type="evidence" value="ECO:0007669"/>
    <property type="project" value="UniProtKB-KW"/>
</dbReference>
<dbReference type="InterPro" id="IPR024171">
    <property type="entry name" value="SRK-like_kinase"/>
</dbReference>
<dbReference type="GO" id="GO:0016020">
    <property type="term" value="C:membrane"/>
    <property type="evidence" value="ECO:0007669"/>
    <property type="project" value="UniProtKB-SubCell"/>
</dbReference>
<keyword evidence="9 17" id="KW-0067">ATP-binding</keyword>
<dbReference type="EC" id="2.7.11.1" evidence="17"/>
<keyword evidence="8 17" id="KW-0418">Kinase</keyword>
<dbReference type="InterPro" id="IPR008271">
    <property type="entry name" value="Ser/Thr_kinase_AS"/>
</dbReference>
<dbReference type="Proteomes" id="UP000594638">
    <property type="component" value="Unassembled WGS sequence"/>
</dbReference>
<dbReference type="InterPro" id="IPR021820">
    <property type="entry name" value="S-locus_recpt_kinase_C"/>
</dbReference>
<dbReference type="Pfam" id="PF08276">
    <property type="entry name" value="PAN_2"/>
    <property type="match status" value="1"/>
</dbReference>
<dbReference type="SUPFAM" id="SSF51110">
    <property type="entry name" value="alpha-D-mannose-specific plant lectins"/>
    <property type="match status" value="1"/>
</dbReference>
<evidence type="ECO:0000256" key="2">
    <source>
        <dbReference type="ARBA" id="ARBA00022527"/>
    </source>
</evidence>
<dbReference type="CDD" id="cd00028">
    <property type="entry name" value="B_lectin"/>
    <property type="match status" value="1"/>
</dbReference>
<evidence type="ECO:0000256" key="14">
    <source>
        <dbReference type="ARBA" id="ARBA00023180"/>
    </source>
</evidence>
<dbReference type="FunFam" id="1.10.510.10:FF:000060">
    <property type="entry name" value="G-type lectin S-receptor-like serine/threonine-protein kinase"/>
    <property type="match status" value="1"/>
</dbReference>
<evidence type="ECO:0000256" key="8">
    <source>
        <dbReference type="ARBA" id="ARBA00022777"/>
    </source>
</evidence>
<dbReference type="Gene3D" id="1.10.510.10">
    <property type="entry name" value="Transferase(Phosphotransferase) domain 1"/>
    <property type="match status" value="1"/>
</dbReference>
<dbReference type="Pfam" id="PF01453">
    <property type="entry name" value="B_lectin"/>
    <property type="match status" value="1"/>
</dbReference>
<evidence type="ECO:0000256" key="10">
    <source>
        <dbReference type="ARBA" id="ARBA00022989"/>
    </source>
</evidence>
<evidence type="ECO:0000259" key="19">
    <source>
        <dbReference type="PROSITE" id="PS50927"/>
    </source>
</evidence>
<dbReference type="GO" id="GO:0048544">
    <property type="term" value="P:recognition of pollen"/>
    <property type="evidence" value="ECO:0007669"/>
    <property type="project" value="InterPro"/>
</dbReference>
<evidence type="ECO:0000313" key="21">
    <source>
        <dbReference type="EMBL" id="CAA2969613.1"/>
    </source>
</evidence>
<dbReference type="InterPro" id="IPR003609">
    <property type="entry name" value="Pan_app"/>
</dbReference>
<dbReference type="PIRSF" id="PIRSF000641">
    <property type="entry name" value="SRK"/>
    <property type="match status" value="1"/>
</dbReference>
<dbReference type="InterPro" id="IPR036426">
    <property type="entry name" value="Bulb-type_lectin_dom_sf"/>
</dbReference>
<dbReference type="PROSITE" id="PS50011">
    <property type="entry name" value="PROTEIN_KINASE_DOM"/>
    <property type="match status" value="1"/>
</dbReference>
<feature type="domain" description="Protein kinase" evidence="18">
    <location>
        <begin position="477"/>
        <end position="761"/>
    </location>
</feature>
<dbReference type="SMART" id="SM00220">
    <property type="entry name" value="S_TKc"/>
    <property type="match status" value="1"/>
</dbReference>
<evidence type="ECO:0000256" key="1">
    <source>
        <dbReference type="ARBA" id="ARBA00004479"/>
    </source>
</evidence>
<evidence type="ECO:0000256" key="17">
    <source>
        <dbReference type="PIRNR" id="PIRNR000641"/>
    </source>
</evidence>
<dbReference type="CDD" id="cd14066">
    <property type="entry name" value="STKc_IRAK"/>
    <property type="match status" value="1"/>
</dbReference>
<organism evidence="21 22">
    <name type="scientific">Olea europaea subsp. europaea</name>
    <dbReference type="NCBI Taxonomy" id="158383"/>
    <lineage>
        <taxon>Eukaryota</taxon>
        <taxon>Viridiplantae</taxon>
        <taxon>Streptophyta</taxon>
        <taxon>Embryophyta</taxon>
        <taxon>Tracheophyta</taxon>
        <taxon>Spermatophyta</taxon>
        <taxon>Magnoliopsida</taxon>
        <taxon>eudicotyledons</taxon>
        <taxon>Gunneridae</taxon>
        <taxon>Pentapetalae</taxon>
        <taxon>asterids</taxon>
        <taxon>lamiids</taxon>
        <taxon>Lamiales</taxon>
        <taxon>Oleaceae</taxon>
        <taxon>Oleeae</taxon>
        <taxon>Olea</taxon>
    </lineage>
</organism>
<keyword evidence="11" id="KW-0472">Membrane</keyword>
<evidence type="ECO:0000256" key="5">
    <source>
        <dbReference type="ARBA" id="ARBA00022692"/>
    </source>
</evidence>
<dbReference type="InterPro" id="IPR011009">
    <property type="entry name" value="Kinase-like_dom_sf"/>
</dbReference>
<dbReference type="PANTHER" id="PTHR32444">
    <property type="entry name" value="BULB-TYPE LECTIN DOMAIN-CONTAINING PROTEIN"/>
    <property type="match status" value="1"/>
</dbReference>
<keyword evidence="6" id="KW-0732">Signal</keyword>
<dbReference type="InterPro" id="IPR000719">
    <property type="entry name" value="Prot_kinase_dom"/>
</dbReference>
<dbReference type="OrthoDB" id="785331at2759"/>
<dbReference type="PROSITE" id="PS50948">
    <property type="entry name" value="PAN"/>
    <property type="match status" value="1"/>
</dbReference>
<evidence type="ECO:0000256" key="15">
    <source>
        <dbReference type="ARBA" id="ARBA00047899"/>
    </source>
</evidence>
<dbReference type="Gene3D" id="3.30.200.20">
    <property type="entry name" value="Phosphorylase Kinase, domain 1"/>
    <property type="match status" value="1"/>
</dbReference>
<feature type="domain" description="Apple" evidence="20">
    <location>
        <begin position="326"/>
        <end position="407"/>
    </location>
</feature>
<dbReference type="PROSITE" id="PS50927">
    <property type="entry name" value="BULB_LECTIN"/>
    <property type="match status" value="1"/>
</dbReference>
<dbReference type="Gene3D" id="2.90.10.10">
    <property type="entry name" value="Bulb-type lectin domain"/>
    <property type="match status" value="1"/>
</dbReference>
<dbReference type="Gramene" id="OE9A025102T1">
    <property type="protein sequence ID" value="OE9A025102C1"/>
    <property type="gene ID" value="OE9A025102"/>
</dbReference>
<keyword evidence="3" id="KW-0597">Phosphoprotein</keyword>
<comment type="subcellular location">
    <subcellularLocation>
        <location evidence="1">Membrane</location>
        <topology evidence="1">Single-pass type I membrane protein</topology>
    </subcellularLocation>
</comment>
<evidence type="ECO:0000256" key="6">
    <source>
        <dbReference type="ARBA" id="ARBA00022729"/>
    </source>
</evidence>
<dbReference type="InterPro" id="IPR000858">
    <property type="entry name" value="S_locus_glycoprot_dom"/>
</dbReference>
<comment type="similarity">
    <text evidence="17">Belongs to the protein kinase superfamily. Ser/Thr protein kinase family.</text>
</comment>
<dbReference type="GO" id="GO:0004674">
    <property type="term" value="F:protein serine/threonine kinase activity"/>
    <property type="evidence" value="ECO:0007669"/>
    <property type="project" value="UniProtKB-KW"/>
</dbReference>
<dbReference type="FunFam" id="3.30.200.20:FF:000195">
    <property type="entry name" value="G-type lectin S-receptor-like serine/threonine-protein kinase"/>
    <property type="match status" value="1"/>
</dbReference>
<keyword evidence="22" id="KW-1185">Reference proteome</keyword>
<evidence type="ECO:0000259" key="18">
    <source>
        <dbReference type="PROSITE" id="PS50011"/>
    </source>
</evidence>
<dbReference type="PANTHER" id="PTHR32444:SF183">
    <property type="entry name" value="APPLE DOMAIN-CONTAINING PROTEIN"/>
    <property type="match status" value="1"/>
</dbReference>
<name>A0A8S0QUV6_OLEEU</name>
<dbReference type="FunFam" id="2.90.10.10:FF:000004">
    <property type="entry name" value="G-type lectin S-receptor-like serine/threonine-protein kinase"/>
    <property type="match status" value="1"/>
</dbReference>
<dbReference type="Gene3D" id="3.50.4.10">
    <property type="entry name" value="Hepatocyte Growth Factor"/>
    <property type="match status" value="1"/>
</dbReference>
<dbReference type="CDD" id="cd01098">
    <property type="entry name" value="PAN_AP_plant"/>
    <property type="match status" value="1"/>
</dbReference>
<evidence type="ECO:0000256" key="4">
    <source>
        <dbReference type="ARBA" id="ARBA00022679"/>
    </source>
</evidence>
<feature type="domain" description="Bulb-type lectin" evidence="19">
    <location>
        <begin position="10"/>
        <end position="132"/>
    </location>
</feature>
<dbReference type="AlphaFoldDB" id="A0A8S0QUV6"/>
<evidence type="ECO:0000259" key="20">
    <source>
        <dbReference type="PROSITE" id="PS50948"/>
    </source>
</evidence>
<keyword evidence="10" id="KW-1133">Transmembrane helix</keyword>
<keyword evidence="5" id="KW-0812">Transmembrane</keyword>
<dbReference type="PROSITE" id="PS00108">
    <property type="entry name" value="PROTEIN_KINASE_ST"/>
    <property type="match status" value="1"/>
</dbReference>
<protein>
    <recommendedName>
        <fullName evidence="17">Receptor-like serine/threonine-protein kinase</fullName>
        <ecNumber evidence="17">2.7.11.1</ecNumber>
    </recommendedName>
</protein>
<evidence type="ECO:0000256" key="12">
    <source>
        <dbReference type="ARBA" id="ARBA00023157"/>
    </source>
</evidence>
<dbReference type="Pfam" id="PF11883">
    <property type="entry name" value="DUF3403"/>
    <property type="match status" value="1"/>
</dbReference>